<feature type="compositionally biased region" description="Polar residues" evidence="1">
    <location>
        <begin position="110"/>
        <end position="121"/>
    </location>
</feature>
<feature type="transmembrane region" description="Helical" evidence="2">
    <location>
        <begin position="42"/>
        <end position="63"/>
    </location>
</feature>
<keyword evidence="2" id="KW-0472">Membrane</keyword>
<dbReference type="EMBL" id="CAADIW010000021">
    <property type="protein sequence ID" value="VFS25898.1"/>
    <property type="molecule type" value="Genomic_DNA"/>
</dbReference>
<evidence type="ECO:0000313" key="3">
    <source>
        <dbReference type="EMBL" id="VFS25898.1"/>
    </source>
</evidence>
<evidence type="ECO:0000256" key="1">
    <source>
        <dbReference type="SAM" id="MobiDB-lite"/>
    </source>
</evidence>
<feature type="region of interest" description="Disordered" evidence="1">
    <location>
        <begin position="94"/>
        <end position="121"/>
    </location>
</feature>
<evidence type="ECO:0000256" key="2">
    <source>
        <dbReference type="SAM" id="Phobius"/>
    </source>
</evidence>
<protein>
    <recommendedName>
        <fullName evidence="5">DUF4282 domain-containing protein</fullName>
    </recommendedName>
</protein>
<evidence type="ECO:0000313" key="4">
    <source>
        <dbReference type="Proteomes" id="UP000351155"/>
    </source>
</evidence>
<name>A0A484XPI3_9ENTR</name>
<proteinExistence type="predicted"/>
<dbReference type="Proteomes" id="UP000351155">
    <property type="component" value="Unassembled WGS sequence"/>
</dbReference>
<organism evidence="3 4">
    <name type="scientific">Enterobacter cancerogenus</name>
    <dbReference type="NCBI Taxonomy" id="69218"/>
    <lineage>
        <taxon>Bacteria</taxon>
        <taxon>Pseudomonadati</taxon>
        <taxon>Pseudomonadota</taxon>
        <taxon>Gammaproteobacteria</taxon>
        <taxon>Enterobacterales</taxon>
        <taxon>Enterobacteriaceae</taxon>
        <taxon>Enterobacter</taxon>
        <taxon>Enterobacter cloacae complex</taxon>
    </lineage>
</organism>
<feature type="transmembrane region" description="Helical" evidence="2">
    <location>
        <begin position="14"/>
        <end position="36"/>
    </location>
</feature>
<gene>
    <name evidence="3" type="ORF">NCTC12126_02350</name>
</gene>
<keyword evidence="2" id="KW-1133">Transmembrane helix</keyword>
<sequence length="121" mass="13080">MNIFNLNNMITPKILTGIYVLTTVIAALACVFTFIGGSPGGALAWGLIALFNRIFFECIIVAFKNNEYLKSSAESLQEIAKSLAVAVSENKKKAHSHAVPDADFSDESKAQTQPDASQDKQ</sequence>
<keyword evidence="2" id="KW-0812">Transmembrane</keyword>
<evidence type="ECO:0008006" key="5">
    <source>
        <dbReference type="Google" id="ProtNLM"/>
    </source>
</evidence>
<accession>A0A484XPI3</accession>
<dbReference type="AlphaFoldDB" id="A0A484XPI3"/>
<reference evidence="3 4" key="1">
    <citation type="submission" date="2019-03" db="EMBL/GenBank/DDBJ databases">
        <authorList>
            <consortium name="Pathogen Informatics"/>
        </authorList>
    </citation>
    <scope>NUCLEOTIDE SEQUENCE [LARGE SCALE GENOMIC DNA]</scope>
    <source>
        <strain evidence="3 4">NCTC12126</strain>
    </source>
</reference>